<dbReference type="OrthoDB" id="41789at2157"/>
<evidence type="ECO:0000313" key="2">
    <source>
        <dbReference type="EMBL" id="AWR93630.1"/>
    </source>
</evidence>
<sequence>MKLLSVLGIVIIIIGVIVASFSLIFSHEETYKTNNSIILGPYSRYSVPYLSDSEIIFTYNSTLPVNVSGYPSSATLLNNSVLYTICFFSSKEGNLSLYNPYNSTSVFQYILEEATMKDVFVEYGFIAGLIITGSGIFITIYALATKKK</sequence>
<keyword evidence="1" id="KW-1133">Transmembrane helix</keyword>
<feature type="transmembrane region" description="Helical" evidence="1">
    <location>
        <begin position="7"/>
        <end position="25"/>
    </location>
</feature>
<accession>A0A2U9ICB2</accession>
<keyword evidence="1" id="KW-0472">Membrane</keyword>
<feature type="transmembrane region" description="Helical" evidence="1">
    <location>
        <begin position="123"/>
        <end position="144"/>
    </location>
</feature>
<gene>
    <name evidence="2" type="ORF">DFR85_02390</name>
</gene>
<reference evidence="2 3" key="1">
    <citation type="submission" date="2018-05" db="EMBL/GenBank/DDBJ databases">
        <title>Complete Genome Sequences of Extremely Thermoacidophilic, Metal-Mobilizing Type-Strain Members of the Archaeal Family Sulfolobaceae: Acidianus brierleyi DSM-1651T, Acidianus sulfidivorans DSM-18786T, Metallosphaera hakonensis DSM-7519T, and Metallosphaera prunae DSM-10039T.</title>
        <authorList>
            <person name="Counts J.A."/>
            <person name="Kelly R.M."/>
        </authorList>
    </citation>
    <scope>NUCLEOTIDE SEQUENCE [LARGE SCALE GENOMIC DNA]</scope>
    <source>
        <strain evidence="2 3">DSM 1651</strain>
    </source>
</reference>
<dbReference type="GeneID" id="36830968"/>
<keyword evidence="3" id="KW-1185">Reference proteome</keyword>
<evidence type="ECO:0000256" key="1">
    <source>
        <dbReference type="SAM" id="Phobius"/>
    </source>
</evidence>
<dbReference type="KEGG" id="abri:DFR85_02390"/>
<protein>
    <submittedName>
        <fullName evidence="2">Uncharacterized protein</fullName>
    </submittedName>
</protein>
<dbReference type="EMBL" id="CP029289">
    <property type="protein sequence ID" value="AWR93630.1"/>
    <property type="molecule type" value="Genomic_DNA"/>
</dbReference>
<keyword evidence="1" id="KW-0812">Transmembrane</keyword>
<name>A0A2U9ICB2_9CREN</name>
<dbReference type="Proteomes" id="UP000248044">
    <property type="component" value="Chromosome"/>
</dbReference>
<evidence type="ECO:0000313" key="3">
    <source>
        <dbReference type="Proteomes" id="UP000248044"/>
    </source>
</evidence>
<dbReference type="AlphaFoldDB" id="A0A2U9ICB2"/>
<dbReference type="RefSeq" id="WP_110269514.1">
    <property type="nucleotide sequence ID" value="NZ_CP029289.2"/>
</dbReference>
<organism evidence="2 3">
    <name type="scientific">Acidianus brierleyi</name>
    <dbReference type="NCBI Taxonomy" id="41673"/>
    <lineage>
        <taxon>Archaea</taxon>
        <taxon>Thermoproteota</taxon>
        <taxon>Thermoprotei</taxon>
        <taxon>Sulfolobales</taxon>
        <taxon>Sulfolobaceae</taxon>
        <taxon>Acidianus</taxon>
    </lineage>
</organism>
<proteinExistence type="predicted"/>